<dbReference type="Gene3D" id="1.50.40.10">
    <property type="entry name" value="Mitochondrial carrier domain"/>
    <property type="match status" value="2"/>
</dbReference>
<feature type="transmembrane region" description="Helical" evidence="10">
    <location>
        <begin position="75"/>
        <end position="101"/>
    </location>
</feature>
<keyword evidence="7 8" id="KW-0472">Membrane</keyword>
<dbReference type="PANTHER" id="PTHR45667">
    <property type="entry name" value="S-ADENOSYLMETHIONINE MITOCHONDRIAL CARRIER PROTEIN"/>
    <property type="match status" value="1"/>
</dbReference>
<evidence type="ECO:0000313" key="12">
    <source>
        <dbReference type="Proteomes" id="UP001530293"/>
    </source>
</evidence>
<dbReference type="PRINTS" id="PR00926">
    <property type="entry name" value="MITOCARRIER"/>
</dbReference>
<name>A0ABD3MAI4_9STRA</name>
<evidence type="ECO:0000256" key="8">
    <source>
        <dbReference type="PROSITE-ProRule" id="PRU00282"/>
    </source>
</evidence>
<feature type="repeat" description="Solcar" evidence="8">
    <location>
        <begin position="261"/>
        <end position="362"/>
    </location>
</feature>
<dbReference type="InterPro" id="IPR002067">
    <property type="entry name" value="MCP"/>
</dbReference>
<feature type="repeat" description="Solcar" evidence="8">
    <location>
        <begin position="12"/>
        <end position="104"/>
    </location>
</feature>
<evidence type="ECO:0000256" key="5">
    <source>
        <dbReference type="ARBA" id="ARBA00022737"/>
    </source>
</evidence>
<dbReference type="GO" id="GO:0016020">
    <property type="term" value="C:membrane"/>
    <property type="evidence" value="ECO:0007669"/>
    <property type="project" value="UniProtKB-SubCell"/>
</dbReference>
<dbReference type="Pfam" id="PF00153">
    <property type="entry name" value="Mito_carr"/>
    <property type="match status" value="3"/>
</dbReference>
<evidence type="ECO:0000256" key="3">
    <source>
        <dbReference type="ARBA" id="ARBA00022448"/>
    </source>
</evidence>
<proteinExistence type="inferred from homology"/>
<evidence type="ECO:0000313" key="11">
    <source>
        <dbReference type="EMBL" id="KAL3757545.1"/>
    </source>
</evidence>
<feature type="repeat" description="Solcar" evidence="8">
    <location>
        <begin position="136"/>
        <end position="231"/>
    </location>
</feature>
<dbReference type="PROSITE" id="PS50920">
    <property type="entry name" value="SOLCAR"/>
    <property type="match status" value="3"/>
</dbReference>
<evidence type="ECO:0008006" key="13">
    <source>
        <dbReference type="Google" id="ProtNLM"/>
    </source>
</evidence>
<reference evidence="11 12" key="1">
    <citation type="submission" date="2024-10" db="EMBL/GenBank/DDBJ databases">
        <title>Updated reference genomes for cyclostephanoid diatoms.</title>
        <authorList>
            <person name="Roberts W.R."/>
            <person name="Alverson A.J."/>
        </authorList>
    </citation>
    <scope>NUCLEOTIDE SEQUENCE [LARGE SCALE GENOMIC DNA]</scope>
    <source>
        <strain evidence="11 12">AJA232-27</strain>
    </source>
</reference>
<dbReference type="AlphaFoldDB" id="A0ABD3MAI4"/>
<evidence type="ECO:0000256" key="2">
    <source>
        <dbReference type="ARBA" id="ARBA00006375"/>
    </source>
</evidence>
<comment type="subcellular location">
    <subcellularLocation>
        <location evidence="1">Membrane</location>
        <topology evidence="1">Multi-pass membrane protein</topology>
    </subcellularLocation>
</comment>
<keyword evidence="4 8" id="KW-0812">Transmembrane</keyword>
<dbReference type="InterPro" id="IPR018108">
    <property type="entry name" value="MCP_transmembrane"/>
</dbReference>
<keyword evidence="3 9" id="KW-0813">Transport</keyword>
<feature type="transmembrane region" description="Helical" evidence="10">
    <location>
        <begin position="206"/>
        <end position="224"/>
    </location>
</feature>
<dbReference type="EMBL" id="JALLBG020000263">
    <property type="protein sequence ID" value="KAL3757545.1"/>
    <property type="molecule type" value="Genomic_DNA"/>
</dbReference>
<organism evidence="11 12">
    <name type="scientific">Discostella pseudostelligera</name>
    <dbReference type="NCBI Taxonomy" id="259834"/>
    <lineage>
        <taxon>Eukaryota</taxon>
        <taxon>Sar</taxon>
        <taxon>Stramenopiles</taxon>
        <taxon>Ochrophyta</taxon>
        <taxon>Bacillariophyta</taxon>
        <taxon>Coscinodiscophyceae</taxon>
        <taxon>Thalassiosirophycidae</taxon>
        <taxon>Stephanodiscales</taxon>
        <taxon>Stephanodiscaceae</taxon>
        <taxon>Discostella</taxon>
    </lineage>
</organism>
<feature type="transmembrane region" description="Helical" evidence="10">
    <location>
        <begin position="138"/>
        <end position="159"/>
    </location>
</feature>
<keyword evidence="6 10" id="KW-1133">Transmembrane helix</keyword>
<evidence type="ECO:0000256" key="7">
    <source>
        <dbReference type="ARBA" id="ARBA00023136"/>
    </source>
</evidence>
<dbReference type="InterPro" id="IPR023395">
    <property type="entry name" value="MCP_dom_sf"/>
</dbReference>
<evidence type="ECO:0000256" key="4">
    <source>
        <dbReference type="ARBA" id="ARBA00022692"/>
    </source>
</evidence>
<evidence type="ECO:0000256" key="6">
    <source>
        <dbReference type="ARBA" id="ARBA00022989"/>
    </source>
</evidence>
<sequence>MKSDDSSSASSSVLLYDVLGSATAGIISRIFTHPLDTVKARLQAPTGGGGSSKATTFRGPIDALLRTYRQEGVRALYGGFGAVIIGGTPGTVIYLTGYAFFRDSITMAVLNMRRHEEGDGRSSSSTDGKPTLLHSQEFAVHFMSGMLAETVSCIVYVPVDVVKERMQVQRKANIASTSSLGYQYNGSWDALRQIARTEGIRGIYKGYGATLASFGPFSALYFMFYEQCKYQSREHISRERMQHVDTTISNDLETPVKDGDLPLLHLIACSAGAGALASWLTSPLDMAKLRLQVQRGQAAASAGSSTAITNPTTQYHGMIDCLRSVFAEGGVRGLFRGAGARVIHFAPATTITMTCYEKCRAFFADTLG</sequence>
<protein>
    <recommendedName>
        <fullName evidence="13">Mitochondrial carrier protein</fullName>
    </recommendedName>
</protein>
<comment type="caution">
    <text evidence="11">The sequence shown here is derived from an EMBL/GenBank/DDBJ whole genome shotgun (WGS) entry which is preliminary data.</text>
</comment>
<dbReference type="Proteomes" id="UP001530293">
    <property type="component" value="Unassembled WGS sequence"/>
</dbReference>
<evidence type="ECO:0000256" key="10">
    <source>
        <dbReference type="SAM" id="Phobius"/>
    </source>
</evidence>
<evidence type="ECO:0000256" key="9">
    <source>
        <dbReference type="RuleBase" id="RU000488"/>
    </source>
</evidence>
<evidence type="ECO:0000256" key="1">
    <source>
        <dbReference type="ARBA" id="ARBA00004141"/>
    </source>
</evidence>
<comment type="similarity">
    <text evidence="2 9">Belongs to the mitochondrial carrier (TC 2.A.29) family.</text>
</comment>
<feature type="transmembrane region" description="Helical" evidence="10">
    <location>
        <begin position="263"/>
        <end position="281"/>
    </location>
</feature>
<keyword evidence="5" id="KW-0677">Repeat</keyword>
<keyword evidence="12" id="KW-1185">Reference proteome</keyword>
<accession>A0ABD3MAI4</accession>
<dbReference type="SUPFAM" id="SSF103506">
    <property type="entry name" value="Mitochondrial carrier"/>
    <property type="match status" value="1"/>
</dbReference>
<gene>
    <name evidence="11" type="ORF">ACHAWU_010177</name>
</gene>